<proteinExistence type="predicted"/>
<sequence length="25" mass="2860">MTNRSPNDLDELELVVVNNEKKGMN</sequence>
<dbReference type="EMBL" id="UINC01065658">
    <property type="protein sequence ID" value="SVB95552.1"/>
    <property type="molecule type" value="Genomic_DNA"/>
</dbReference>
<dbReference type="AlphaFoldDB" id="A0A382I8C5"/>
<evidence type="ECO:0000313" key="1">
    <source>
        <dbReference type="EMBL" id="SVB95552.1"/>
    </source>
</evidence>
<reference evidence="1" key="1">
    <citation type="submission" date="2018-05" db="EMBL/GenBank/DDBJ databases">
        <authorList>
            <person name="Lanie J.A."/>
            <person name="Ng W.-L."/>
            <person name="Kazmierczak K.M."/>
            <person name="Andrzejewski T.M."/>
            <person name="Davidsen T.M."/>
            <person name="Wayne K.J."/>
            <person name="Tettelin H."/>
            <person name="Glass J.I."/>
            <person name="Rusch D."/>
            <person name="Podicherti R."/>
            <person name="Tsui H.-C.T."/>
            <person name="Winkler M.E."/>
        </authorList>
    </citation>
    <scope>NUCLEOTIDE SEQUENCE</scope>
</reference>
<protein>
    <submittedName>
        <fullName evidence="1">Uncharacterized protein</fullName>
    </submittedName>
</protein>
<accession>A0A382I8C5</accession>
<organism evidence="1">
    <name type="scientific">marine metagenome</name>
    <dbReference type="NCBI Taxonomy" id="408172"/>
    <lineage>
        <taxon>unclassified sequences</taxon>
        <taxon>metagenomes</taxon>
        <taxon>ecological metagenomes</taxon>
    </lineage>
</organism>
<name>A0A382I8C5_9ZZZZ</name>
<gene>
    <name evidence="1" type="ORF">METZ01_LOCUS248406</name>
</gene>